<dbReference type="GeneTree" id="ENSGT00630000089884"/>
<dbReference type="PANTHER" id="PTHR22605:SF18">
    <property type="entry name" value="E3 UBIQUITIN-PROTEIN LIGASE RNF213-ALPHA"/>
    <property type="match status" value="1"/>
</dbReference>
<organism evidence="1 2">
    <name type="scientific">Neolamprologus brichardi</name>
    <name type="common">Fairy cichlid</name>
    <name type="synonym">Lamprologus brichardi</name>
    <dbReference type="NCBI Taxonomy" id="32507"/>
    <lineage>
        <taxon>Eukaryota</taxon>
        <taxon>Metazoa</taxon>
        <taxon>Chordata</taxon>
        <taxon>Craniata</taxon>
        <taxon>Vertebrata</taxon>
        <taxon>Euteleostomi</taxon>
        <taxon>Actinopterygii</taxon>
        <taxon>Neopterygii</taxon>
        <taxon>Teleostei</taxon>
        <taxon>Neoteleostei</taxon>
        <taxon>Acanthomorphata</taxon>
        <taxon>Ovalentaria</taxon>
        <taxon>Cichlomorphae</taxon>
        <taxon>Cichliformes</taxon>
        <taxon>Cichlidae</taxon>
        <taxon>African cichlids</taxon>
        <taxon>Pseudocrenilabrinae</taxon>
        <taxon>Lamprologini</taxon>
        <taxon>Neolamprologus</taxon>
    </lineage>
</organism>
<dbReference type="Proteomes" id="UP000261580">
    <property type="component" value="Unassembled WGS sequence"/>
</dbReference>
<proteinExistence type="predicted"/>
<dbReference type="InterPro" id="IPR031248">
    <property type="entry name" value="RNF213"/>
</dbReference>
<dbReference type="PANTHER" id="PTHR22605">
    <property type="entry name" value="RZ-TYPE DOMAIN-CONTAINING PROTEIN"/>
    <property type="match status" value="1"/>
</dbReference>
<dbReference type="Ensembl" id="ENSNBRT00000032949.1">
    <property type="protein sequence ID" value="ENSNBRP00000032134.1"/>
    <property type="gene ID" value="ENSNBRG00000024402.1"/>
</dbReference>
<dbReference type="GO" id="GO:0005829">
    <property type="term" value="C:cytosol"/>
    <property type="evidence" value="ECO:0007669"/>
    <property type="project" value="TreeGrafter"/>
</dbReference>
<dbReference type="GO" id="GO:0006511">
    <property type="term" value="P:ubiquitin-dependent protein catabolic process"/>
    <property type="evidence" value="ECO:0007669"/>
    <property type="project" value="TreeGrafter"/>
</dbReference>
<dbReference type="STRING" id="32507.ENSNBRP00000032134"/>
<keyword evidence="2" id="KW-1185">Reference proteome</keyword>
<name>A0A3Q4NC06_NEOBR</name>
<dbReference type="GO" id="GO:0002040">
    <property type="term" value="P:sprouting angiogenesis"/>
    <property type="evidence" value="ECO:0007669"/>
    <property type="project" value="TreeGrafter"/>
</dbReference>
<reference evidence="1" key="2">
    <citation type="submission" date="2025-09" db="UniProtKB">
        <authorList>
            <consortium name="Ensembl"/>
        </authorList>
    </citation>
    <scope>IDENTIFICATION</scope>
</reference>
<dbReference type="GO" id="GO:0005730">
    <property type="term" value="C:nucleolus"/>
    <property type="evidence" value="ECO:0007669"/>
    <property type="project" value="TreeGrafter"/>
</dbReference>
<dbReference type="GO" id="GO:0016020">
    <property type="term" value="C:membrane"/>
    <property type="evidence" value="ECO:0007669"/>
    <property type="project" value="TreeGrafter"/>
</dbReference>
<dbReference type="AlphaFoldDB" id="A0A3Q4NC06"/>
<dbReference type="GO" id="GO:2000051">
    <property type="term" value="P:negative regulation of non-canonical Wnt signaling pathway"/>
    <property type="evidence" value="ECO:0007669"/>
    <property type="project" value="TreeGrafter"/>
</dbReference>
<dbReference type="GO" id="GO:0016887">
    <property type="term" value="F:ATP hydrolysis activity"/>
    <property type="evidence" value="ECO:0007669"/>
    <property type="project" value="InterPro"/>
</dbReference>
<dbReference type="GO" id="GO:0004842">
    <property type="term" value="F:ubiquitin-protein transferase activity"/>
    <property type="evidence" value="ECO:0007669"/>
    <property type="project" value="InterPro"/>
</dbReference>
<reference evidence="1" key="1">
    <citation type="submission" date="2025-08" db="UniProtKB">
        <authorList>
            <consortium name="Ensembl"/>
        </authorList>
    </citation>
    <scope>IDENTIFICATION</scope>
</reference>
<evidence type="ECO:0008006" key="3">
    <source>
        <dbReference type="Google" id="ProtNLM"/>
    </source>
</evidence>
<evidence type="ECO:0000313" key="2">
    <source>
        <dbReference type="Proteomes" id="UP000261580"/>
    </source>
</evidence>
<evidence type="ECO:0000313" key="1">
    <source>
        <dbReference type="Ensembl" id="ENSNBRP00000032134.1"/>
    </source>
</evidence>
<protein>
    <recommendedName>
        <fullName evidence="3">Ring finger protein 213</fullName>
    </recommendedName>
</protein>
<sequence>KTGTVQIFSSFTSFENILSELMEHHVICYDVEKDLFPLVLSNCQYSLERGHETISEYDLPRIQQQILTHFLQGKPLITRAGIPVLVNTQERDYDTIFKTVCGKVPQIPLSSLAQNTVSRELDSYSEVCAALKIVELLLGFLSLTSGDPTMKLVTYLQDVLKMDQNIDHHILKAFGKCTLGHCVCLWKVLSSLRSENMLRLKRVSLAFAGKSFSNRNVDQWLIEIHEVLLLGLGCLRATEDWNPSWSLKQAVSVYMRHKDVPPYMKEDFPENLQLSQIVETWKYAITAKQEWMMEG</sequence>
<accession>A0A3Q4NC06</accession>
<dbReference type="OMA" id="HATHRYK"/>